<reference evidence="8" key="1">
    <citation type="submission" date="2022-11" db="EMBL/GenBank/DDBJ databases">
        <authorList>
            <person name="Morgan W.R."/>
            <person name="Tartar A."/>
        </authorList>
    </citation>
    <scope>NUCLEOTIDE SEQUENCE</scope>
    <source>
        <strain evidence="8">ARSEF 373</strain>
    </source>
</reference>
<protein>
    <recommendedName>
        <fullName evidence="7">C2H2-type domain-containing protein</fullName>
    </recommendedName>
</protein>
<dbReference type="GO" id="GO:0008270">
    <property type="term" value="F:zinc ion binding"/>
    <property type="evidence" value="ECO:0007669"/>
    <property type="project" value="UniProtKB-KW"/>
</dbReference>
<feature type="domain" description="C2H2-type" evidence="7">
    <location>
        <begin position="20"/>
        <end position="41"/>
    </location>
</feature>
<dbReference type="Proteomes" id="UP001146120">
    <property type="component" value="Unassembled WGS sequence"/>
</dbReference>
<keyword evidence="5" id="KW-0539">Nucleus</keyword>
<feature type="domain" description="C2H2-type" evidence="7">
    <location>
        <begin position="44"/>
        <end position="65"/>
    </location>
</feature>
<keyword evidence="4" id="KW-0862">Zinc</keyword>
<evidence type="ECO:0000256" key="6">
    <source>
        <dbReference type="SAM" id="MobiDB-lite"/>
    </source>
</evidence>
<dbReference type="EMBL" id="DAKRPA010000217">
    <property type="protein sequence ID" value="DAZ95114.1"/>
    <property type="molecule type" value="Genomic_DNA"/>
</dbReference>
<accession>A0AAV2YR33</accession>
<dbReference type="InterPro" id="IPR013087">
    <property type="entry name" value="Znf_C2H2_type"/>
</dbReference>
<dbReference type="PROSITE" id="PS00028">
    <property type="entry name" value="ZINC_FINGER_C2H2_1"/>
    <property type="match status" value="2"/>
</dbReference>
<organism evidence="8 9">
    <name type="scientific">Lagenidium giganteum</name>
    <dbReference type="NCBI Taxonomy" id="4803"/>
    <lineage>
        <taxon>Eukaryota</taxon>
        <taxon>Sar</taxon>
        <taxon>Stramenopiles</taxon>
        <taxon>Oomycota</taxon>
        <taxon>Peronosporomycetes</taxon>
        <taxon>Pythiales</taxon>
        <taxon>Pythiaceae</taxon>
    </lineage>
</organism>
<proteinExistence type="predicted"/>
<evidence type="ECO:0000313" key="8">
    <source>
        <dbReference type="EMBL" id="DAZ95114.1"/>
    </source>
</evidence>
<keyword evidence="9" id="KW-1185">Reference proteome</keyword>
<keyword evidence="2" id="KW-0479">Metal-binding</keyword>
<dbReference type="AlphaFoldDB" id="A0AAV2YR33"/>
<dbReference type="GO" id="GO:0005634">
    <property type="term" value="C:nucleus"/>
    <property type="evidence" value="ECO:0007669"/>
    <property type="project" value="UniProtKB-SubCell"/>
</dbReference>
<dbReference type="PANTHER" id="PTHR23215">
    <property type="entry name" value="ZINC FINGER PROTEIN 207"/>
    <property type="match status" value="1"/>
</dbReference>
<reference evidence="8" key="2">
    <citation type="journal article" date="2023" name="Microbiol Resour">
        <title>Decontamination and Annotation of the Draft Genome Sequence of the Oomycete Lagenidium giganteum ARSEF 373.</title>
        <authorList>
            <person name="Morgan W.R."/>
            <person name="Tartar A."/>
        </authorList>
    </citation>
    <scope>NUCLEOTIDE SEQUENCE</scope>
    <source>
        <strain evidence="8">ARSEF 373</strain>
    </source>
</reference>
<dbReference type="Gene3D" id="3.30.160.60">
    <property type="entry name" value="Classic Zinc Finger"/>
    <property type="match status" value="1"/>
</dbReference>
<evidence type="ECO:0000259" key="7">
    <source>
        <dbReference type="PROSITE" id="PS00028"/>
    </source>
</evidence>
<comment type="subcellular location">
    <subcellularLocation>
        <location evidence="1">Nucleus</location>
    </subcellularLocation>
</comment>
<feature type="region of interest" description="Disordered" evidence="6">
    <location>
        <begin position="254"/>
        <end position="287"/>
    </location>
</feature>
<dbReference type="PANTHER" id="PTHR23215:SF0">
    <property type="entry name" value="BUB3-INTERACTING AND GLEBS MOTIF-CONTAINING PROTEIN ZNF207"/>
    <property type="match status" value="1"/>
</dbReference>
<name>A0AAV2YR33_9STRA</name>
<keyword evidence="3" id="KW-0863">Zinc-finger</keyword>
<comment type="caution">
    <text evidence="8">The sequence shown here is derived from an EMBL/GenBank/DDBJ whole genome shotgun (WGS) entry which is preliminary data.</text>
</comment>
<evidence type="ECO:0000256" key="5">
    <source>
        <dbReference type="ARBA" id="ARBA00023242"/>
    </source>
</evidence>
<feature type="compositionally biased region" description="Polar residues" evidence="6">
    <location>
        <begin position="256"/>
        <end position="270"/>
    </location>
</feature>
<evidence type="ECO:0000256" key="2">
    <source>
        <dbReference type="ARBA" id="ARBA00022723"/>
    </source>
</evidence>
<sequence>MGKKKRKDDGAVAPKRNIFCYYCDRVFDDEKVLIQHQKARHFKCHVCHKKLSTAGGMVVHIMQVHKETLTAVPNAKEGRESVDIEIYGMEGVPGEDGAHMSSDMYKKPRLDGGMMMPGFAPRGGMPPGFPRGPPPPPPPHIPVPGMVGMPPRPPLGLPGAVPGMPAIPGMPPRPFPPRPFPGGPPPPAAMGIPGFPPQIPGMPPRMIPGAPPMQPPFGVPPPWAGAVPSDPTAAVPGTAPAAVAAPGATPVLASSGPASAVSSNGASSEAATPIADFPSSKSTNGLVYGDEGVDVSMEERRALRPKYGYNPKVTSVN</sequence>
<dbReference type="CDD" id="cd20908">
    <property type="entry name" value="SUF4-like"/>
    <property type="match status" value="1"/>
</dbReference>
<gene>
    <name evidence="8" type="ORF">N0F65_009745</name>
</gene>
<dbReference type="SMART" id="SM00355">
    <property type="entry name" value="ZnF_C2H2"/>
    <property type="match status" value="2"/>
</dbReference>
<evidence type="ECO:0000256" key="4">
    <source>
        <dbReference type="ARBA" id="ARBA00022833"/>
    </source>
</evidence>
<evidence type="ECO:0000256" key="1">
    <source>
        <dbReference type="ARBA" id="ARBA00004123"/>
    </source>
</evidence>
<evidence type="ECO:0000256" key="3">
    <source>
        <dbReference type="ARBA" id="ARBA00022771"/>
    </source>
</evidence>
<evidence type="ECO:0000313" key="9">
    <source>
        <dbReference type="Proteomes" id="UP001146120"/>
    </source>
</evidence>